<evidence type="ECO:0000313" key="1">
    <source>
        <dbReference type="EMBL" id="DAF57527.1"/>
    </source>
</evidence>
<sequence>MKIEYTSSDLQNIMDFSNELDVKKKLLKIIKDAMIEFGLTVVEETQQWKVDKTKNGGTKFPYDPDDDRLYIESDDTSPKDSTTFVACTKKKPYIDMVAADRSQYARTGDAIGNDTNIVDVLNRIIEEYVVLYDKKTNSYLYIEICNSHRDRQYDLWYDILFEYDKTKTYQEQKYGASISDAVPQIVADEKELEKCFEFGANYKPEIFNGMIAVYRFFIFSRELRRSDSILIVKNKGFISIFYNNPKREFYTESSTFIYQHKYILNLDSNDILVATNRVLAMDKNWRDDKRFHFFYMAKTQTNYLTWYNVPYKRGVIRCVRRYLKNRLDTSFVLQDDFYSANSTYKVNDPPVSKKYYSIGGIPKMDATSDFSAEDDYNRHRNDNKLLSSLDNTTTRFPLIYYVTRQPFDTNTLSAILENDCVSLISGVGKHNFDVIVERDNNNVSKYILMGKFFNKNQVIVMFEYYKKQEILSLIDMDLIMLSDKILSYDKIIVTTNKNTKHIITSEELENAFLANLSVNLTGDANLVYNVTIETDRTLKIADTGDVKITSIVGVRG</sequence>
<reference evidence="1" key="1">
    <citation type="journal article" date="2021" name="Proc. Natl. Acad. Sci. U.S.A.">
        <title>A Catalog of Tens of Thousands of Viruses from Human Metagenomes Reveals Hidden Associations with Chronic Diseases.</title>
        <authorList>
            <person name="Tisza M.J."/>
            <person name="Buck C.B."/>
        </authorList>
    </citation>
    <scope>NUCLEOTIDE SEQUENCE</scope>
    <source>
        <strain evidence="1">CtqfO1</strain>
    </source>
</reference>
<proteinExistence type="predicted"/>
<name>A0A8S5T3I3_9CAUD</name>
<organism evidence="1">
    <name type="scientific">Myoviridae sp. ctqfO1</name>
    <dbReference type="NCBI Taxonomy" id="2827710"/>
    <lineage>
        <taxon>Viruses</taxon>
        <taxon>Duplodnaviria</taxon>
        <taxon>Heunggongvirae</taxon>
        <taxon>Uroviricota</taxon>
        <taxon>Caudoviricetes</taxon>
    </lineage>
</organism>
<protein>
    <submittedName>
        <fullName evidence="1">Uncharacterized protein</fullName>
    </submittedName>
</protein>
<dbReference type="EMBL" id="BK032734">
    <property type="protein sequence ID" value="DAF57527.1"/>
    <property type="molecule type" value="Genomic_DNA"/>
</dbReference>
<accession>A0A8S5T3I3</accession>